<sequence>MDTFALVITGAAVLALALMLLQKKKTGIRAGTAFIFGALAFPLCVLIGRAAFFLCSIEWIKNSELSFWDFISSGYSYMLYGAVLGGFAAVFLTAKITGQSFGKIADAAAAPAALLIIAGRFAEYLIGAGYGTGVKTWFDPEGEWSMIAWEEPDAICRFPFAVKNYYGAWRFSINLWEGLAAIVFLIVLLRMKKRKTGGACSLLLLMYASCQILFESMRKDEVIIWGFVKANQLISAILVLGILVFCWLKQPKEQRNVKELCIRIAMLLIFAGIIMLLEFALDQKINFLLWMRVDLNYLVMAACCLGMLLTVLPQWRKAWPKEEA</sequence>
<proteinExistence type="predicted"/>
<reference evidence="1" key="1">
    <citation type="submission" date="2021-01" db="EMBL/GenBank/DDBJ databases">
        <title>Complete genome sequence of Clostridiales bacterium R-7.</title>
        <authorList>
            <person name="Mahoney-Kurpe S.C."/>
            <person name="Palevich N."/>
            <person name="Koike S."/>
            <person name="Moon C.D."/>
            <person name="Attwood G.T."/>
        </authorList>
    </citation>
    <scope>NUCLEOTIDE SEQUENCE</scope>
    <source>
        <strain evidence="1">R-7</strain>
    </source>
</reference>
<dbReference type="Proteomes" id="UP000682782">
    <property type="component" value="Chromosome"/>
</dbReference>
<evidence type="ECO:0000313" key="2">
    <source>
        <dbReference type="Proteomes" id="UP000682782"/>
    </source>
</evidence>
<accession>A0AC61MZ19</accession>
<name>A0AC61MZ19_9FIRM</name>
<keyword evidence="2" id="KW-1185">Reference proteome</keyword>
<protein>
    <submittedName>
        <fullName evidence="1">Prolipoprotein diacylglyceryl transferase</fullName>
    </submittedName>
</protein>
<organism evidence="1 2">
    <name type="scientific">Aristaeella hokkaidonensis</name>
    <dbReference type="NCBI Taxonomy" id="3046382"/>
    <lineage>
        <taxon>Bacteria</taxon>
        <taxon>Bacillati</taxon>
        <taxon>Bacillota</taxon>
        <taxon>Clostridia</taxon>
        <taxon>Eubacteriales</taxon>
        <taxon>Aristaeellaceae</taxon>
        <taxon>Aristaeella</taxon>
    </lineage>
</organism>
<evidence type="ECO:0000313" key="1">
    <source>
        <dbReference type="EMBL" id="QUC68432.1"/>
    </source>
</evidence>
<dbReference type="EMBL" id="CP068393">
    <property type="protein sequence ID" value="QUC68432.1"/>
    <property type="molecule type" value="Genomic_DNA"/>
</dbReference>
<gene>
    <name evidence="1" type="ORF">JYE49_07005</name>
</gene>
<keyword evidence="1" id="KW-0808">Transferase</keyword>